<feature type="region of interest" description="Disordered" evidence="6">
    <location>
        <begin position="439"/>
        <end position="487"/>
    </location>
</feature>
<keyword evidence="9" id="KW-1185">Reference proteome</keyword>
<evidence type="ECO:0000256" key="5">
    <source>
        <dbReference type="SAM" id="Coils"/>
    </source>
</evidence>
<dbReference type="InterPro" id="IPR011993">
    <property type="entry name" value="PH-like_dom_sf"/>
</dbReference>
<organism evidence="8 9">
    <name type="scientific">Caenorhabditis angaria</name>
    <dbReference type="NCBI Taxonomy" id="860376"/>
    <lineage>
        <taxon>Eukaryota</taxon>
        <taxon>Metazoa</taxon>
        <taxon>Ecdysozoa</taxon>
        <taxon>Nematoda</taxon>
        <taxon>Chromadorea</taxon>
        <taxon>Rhabditida</taxon>
        <taxon>Rhabditina</taxon>
        <taxon>Rhabditomorpha</taxon>
        <taxon>Rhabditoidea</taxon>
        <taxon>Rhabditidae</taxon>
        <taxon>Peloderinae</taxon>
        <taxon>Caenorhabditis</taxon>
    </lineage>
</organism>
<name>A0A9P1IAM9_9PELO</name>
<keyword evidence="4" id="KW-0472">Membrane</keyword>
<evidence type="ECO:0000256" key="2">
    <source>
        <dbReference type="ARBA" id="ARBA00010187"/>
    </source>
</evidence>
<dbReference type="InterPro" id="IPR016024">
    <property type="entry name" value="ARM-type_fold"/>
</dbReference>
<dbReference type="Gene3D" id="2.30.29.30">
    <property type="entry name" value="Pleckstrin-homology domain (PH domain)/Phosphotyrosine-binding domain (PTB)"/>
    <property type="match status" value="1"/>
</dbReference>
<feature type="domain" description="PH" evidence="7">
    <location>
        <begin position="732"/>
        <end position="839"/>
    </location>
</feature>
<reference evidence="8" key="1">
    <citation type="submission" date="2022-11" db="EMBL/GenBank/DDBJ databases">
        <authorList>
            <person name="Kikuchi T."/>
        </authorList>
    </citation>
    <scope>NUCLEOTIDE SEQUENCE</scope>
    <source>
        <strain evidence="8">PS1010</strain>
    </source>
</reference>
<dbReference type="AlphaFoldDB" id="A0A9P1IAM9"/>
<feature type="coiled-coil region" evidence="5">
    <location>
        <begin position="201"/>
        <end position="228"/>
    </location>
</feature>
<evidence type="ECO:0000256" key="6">
    <source>
        <dbReference type="SAM" id="MobiDB-lite"/>
    </source>
</evidence>
<evidence type="ECO:0000256" key="1">
    <source>
        <dbReference type="ARBA" id="ARBA00004413"/>
    </source>
</evidence>
<dbReference type="EMBL" id="CANHGI010000002">
    <property type="protein sequence ID" value="CAI5441148.1"/>
    <property type="molecule type" value="Genomic_DNA"/>
</dbReference>
<keyword evidence="3" id="KW-1003">Cell membrane</keyword>
<dbReference type="PROSITE" id="PS50003">
    <property type="entry name" value="PH_DOMAIN"/>
    <property type="match status" value="1"/>
</dbReference>
<feature type="compositionally biased region" description="Basic and acidic residues" evidence="6">
    <location>
        <begin position="453"/>
        <end position="462"/>
    </location>
</feature>
<evidence type="ECO:0000313" key="8">
    <source>
        <dbReference type="EMBL" id="CAI5441148.1"/>
    </source>
</evidence>
<keyword evidence="5" id="KW-0175">Coiled coil</keyword>
<dbReference type="Pfam" id="PF00169">
    <property type="entry name" value="PH"/>
    <property type="match status" value="1"/>
</dbReference>
<dbReference type="InterPro" id="IPR039888">
    <property type="entry name" value="Melted-like"/>
</dbReference>
<comment type="subcellular location">
    <subcellularLocation>
        <location evidence="1">Cell membrane</location>
        <topology evidence="1">Peripheral membrane protein</topology>
        <orientation evidence="1">Cytoplasmic side</orientation>
    </subcellularLocation>
</comment>
<dbReference type="PANTHER" id="PTHR21630">
    <property type="entry name" value="VEPH-A/MELTED"/>
    <property type="match status" value="1"/>
</dbReference>
<comment type="caution">
    <text evidence="8">The sequence shown here is derived from an EMBL/GenBank/DDBJ whole genome shotgun (WGS) entry which is preliminary data.</text>
</comment>
<comment type="similarity">
    <text evidence="2">Belongs to the MELT/VEPH family.</text>
</comment>
<dbReference type="SMART" id="SM00233">
    <property type="entry name" value="PH"/>
    <property type="match status" value="1"/>
</dbReference>
<accession>A0A9P1IAM9</accession>
<dbReference type="GO" id="GO:0009966">
    <property type="term" value="P:regulation of signal transduction"/>
    <property type="evidence" value="ECO:0007669"/>
    <property type="project" value="TreeGrafter"/>
</dbReference>
<evidence type="ECO:0000259" key="7">
    <source>
        <dbReference type="PROSITE" id="PS50003"/>
    </source>
</evidence>
<sequence length="845" mass="95299">MHQLIIRLLHQRQLNVASQLFNVSHYDIIIDLTTTFAKLKELVNSANYSTNRVDQSVVEIVIARITSAIRETGSVESYAAELVDLLDDVLKHRMSIRDDETGNIVDSPHCKIASDLLSSLFLHYGNKPVMTLTLPVALKSLHSTNAELVKNTTSYISLAAIHNGKALSSYALEIIGHVLRGNFSLIRVLPHIYADNKEPFHAQLSQLIEILQNENVECSEKLSLLQLASMVANTKPDVLIPYLSKFDVYLLSPQMSTALLNIYMSLISQNRTKCLAQFLPELKLAAQSNDYVSNRPTICKIIANIGKVSANLAAEAIDELVLMSRNNSESEDQQLRQTIFNEIEAVGSIYPKCLQNHLEYFQTLLPNRTIDRILMNNSRQVSQERIQNSMDSLLSKNSKVFGNLITSGGRTVFEVCESPTVQLCELDRNTHSLAMQYQNNRSSGSLSRRSHCPHSEIGESRDLSLLSAPSSSRTNILPTSTQTLPQSFAPTQIQMGKDGRVRPIGGGRRPVQWPAGSTETTFPANLGPITTSKMCALNEEEEKWLNNDRNDVVYKFVEHRKNKIRRFIGEISSKFPVPVQCTVEGSKSSKHRMVIHFSCQTRSSPCCVFTSDDLFAFKTKYPAFWLHLMFLQMECSAISQYGEVAGKDSQQYQTLEHCWKCLPVTITKSIPFDTMITAAFPNQKDQDKLVKEMDEAGFYACFSMDPNSNAWNCISCSNPEKVRYFVEEGGAEKVFEGQLKEKKGRWRFLKRWNTKYFTLSSAALNYSTQQMPTDSRALLPSIDLRSIRSVRSLGRGKKARKSLRKAFEIFTADNTSVILKAKDEKNAEEWLQCLQIAVAHARRER</sequence>
<feature type="compositionally biased region" description="Polar residues" evidence="6">
    <location>
        <begin position="467"/>
        <end position="487"/>
    </location>
</feature>
<protein>
    <recommendedName>
        <fullName evidence="7">PH domain-containing protein</fullName>
    </recommendedName>
</protein>
<dbReference type="SUPFAM" id="SSF50729">
    <property type="entry name" value="PH domain-like"/>
    <property type="match status" value="1"/>
</dbReference>
<dbReference type="PANTHER" id="PTHR21630:SF10">
    <property type="entry name" value="VENTRICULAR ZONE-EXPRESSED PH DOMAIN-CONTAINING PROTEIN HOMOLOG 1"/>
    <property type="match status" value="1"/>
</dbReference>
<dbReference type="SUPFAM" id="SSF48371">
    <property type="entry name" value="ARM repeat"/>
    <property type="match status" value="1"/>
</dbReference>
<dbReference type="Proteomes" id="UP001152747">
    <property type="component" value="Unassembled WGS sequence"/>
</dbReference>
<proteinExistence type="inferred from homology"/>
<dbReference type="OrthoDB" id="5869902at2759"/>
<evidence type="ECO:0000256" key="3">
    <source>
        <dbReference type="ARBA" id="ARBA00022475"/>
    </source>
</evidence>
<gene>
    <name evidence="8" type="ORF">CAMP_LOCUS3785</name>
</gene>
<evidence type="ECO:0000256" key="4">
    <source>
        <dbReference type="ARBA" id="ARBA00023136"/>
    </source>
</evidence>
<dbReference type="InterPro" id="IPR001849">
    <property type="entry name" value="PH_domain"/>
</dbReference>
<dbReference type="GO" id="GO:0005886">
    <property type="term" value="C:plasma membrane"/>
    <property type="evidence" value="ECO:0007669"/>
    <property type="project" value="UniProtKB-SubCell"/>
</dbReference>
<dbReference type="GO" id="GO:0010314">
    <property type="term" value="F:phosphatidylinositol-5-phosphate binding"/>
    <property type="evidence" value="ECO:0007669"/>
    <property type="project" value="TreeGrafter"/>
</dbReference>
<evidence type="ECO:0000313" key="9">
    <source>
        <dbReference type="Proteomes" id="UP001152747"/>
    </source>
</evidence>